<keyword evidence="3" id="KW-1185">Reference proteome</keyword>
<proteinExistence type="predicted"/>
<evidence type="ECO:0000313" key="2">
    <source>
        <dbReference type="EMBL" id="NMP22446.1"/>
    </source>
</evidence>
<dbReference type="RefSeq" id="WP_169098764.1">
    <property type="nucleotide sequence ID" value="NZ_JABBVZ010000023.1"/>
</dbReference>
<organism evidence="2 3">
    <name type="scientific">Sulfobacillus harzensis</name>
    <dbReference type="NCBI Taxonomy" id="2729629"/>
    <lineage>
        <taxon>Bacteria</taxon>
        <taxon>Bacillati</taxon>
        <taxon>Bacillota</taxon>
        <taxon>Clostridia</taxon>
        <taxon>Eubacteriales</taxon>
        <taxon>Clostridiales Family XVII. Incertae Sedis</taxon>
        <taxon>Sulfobacillus</taxon>
    </lineage>
</organism>
<dbReference type="EMBL" id="JABBVZ010000023">
    <property type="protein sequence ID" value="NMP22446.1"/>
    <property type="molecule type" value="Genomic_DNA"/>
</dbReference>
<dbReference type="Pfam" id="PF14588">
    <property type="entry name" value="YjgF_endoribonc"/>
    <property type="match status" value="1"/>
</dbReference>
<dbReference type="CDD" id="cd02199">
    <property type="entry name" value="YjgF_YER057c_UK114_like_1"/>
    <property type="match status" value="1"/>
</dbReference>
<feature type="domain" description="Endoribonuclease L-PSP/chorismate mutase-like" evidence="1">
    <location>
        <begin position="6"/>
        <end position="147"/>
    </location>
</feature>
<dbReference type="AlphaFoldDB" id="A0A7Y0L350"/>
<gene>
    <name evidence="2" type="ORF">HIJ39_08785</name>
</gene>
<accession>A0A7Y0L350</accession>
<dbReference type="PANTHER" id="PTHR43760">
    <property type="entry name" value="ENDORIBONUCLEASE-RELATED"/>
    <property type="match status" value="1"/>
</dbReference>
<evidence type="ECO:0000313" key="3">
    <source>
        <dbReference type="Proteomes" id="UP000533476"/>
    </source>
</evidence>
<dbReference type="InterPro" id="IPR035959">
    <property type="entry name" value="RutC-like_sf"/>
</dbReference>
<comment type="caution">
    <text evidence="2">The sequence shown here is derived from an EMBL/GenBank/DDBJ whole genome shotgun (WGS) entry which is preliminary data.</text>
</comment>
<reference evidence="2 3" key="1">
    <citation type="submission" date="2020-04" db="EMBL/GenBank/DDBJ databases">
        <authorList>
            <person name="Zhang R."/>
            <person name="Schippers A."/>
        </authorList>
    </citation>
    <scope>NUCLEOTIDE SEQUENCE [LARGE SCALE GENOMIC DNA]</scope>
    <source>
        <strain evidence="2 3">DSM 109850</strain>
    </source>
</reference>
<dbReference type="PANTHER" id="PTHR43760:SF1">
    <property type="entry name" value="ENDORIBONUCLEASE L-PSP_CHORISMATE MUTASE-LIKE DOMAIN-CONTAINING PROTEIN"/>
    <property type="match status" value="1"/>
</dbReference>
<dbReference type="SUPFAM" id="SSF55298">
    <property type="entry name" value="YjgF-like"/>
    <property type="match status" value="1"/>
</dbReference>
<protein>
    <submittedName>
        <fullName evidence="2">RidA family protein</fullName>
    </submittedName>
</protein>
<name>A0A7Y0L350_9FIRM</name>
<dbReference type="InterPro" id="IPR013813">
    <property type="entry name" value="Endoribo_LPSP/chorism_mut-like"/>
</dbReference>
<sequence length="153" mass="15845">MSISERLESLGLTLPEPPKAVAAYIPALVSGTLCYTSGQLPFKDGKLVAEGQVGATVEPAAAYEAAQQAALNAISVAAQAAGGLERLKRVVKVVGFVQSHPDFHGQPQVINGASELLEKVFGDNGRHARSAVGTNALPLNAAVEVEIIFEVDA</sequence>
<dbReference type="Proteomes" id="UP000533476">
    <property type="component" value="Unassembled WGS sequence"/>
</dbReference>
<evidence type="ECO:0000259" key="1">
    <source>
        <dbReference type="Pfam" id="PF14588"/>
    </source>
</evidence>
<dbReference type="Gene3D" id="3.30.1330.40">
    <property type="entry name" value="RutC-like"/>
    <property type="match status" value="1"/>
</dbReference>